<gene>
    <name evidence="2" type="ORF">BGO89_10545</name>
</gene>
<feature type="compositionally biased region" description="Polar residues" evidence="1">
    <location>
        <begin position="161"/>
        <end position="183"/>
    </location>
</feature>
<evidence type="ECO:0000313" key="3">
    <source>
        <dbReference type="Proteomes" id="UP000184233"/>
    </source>
</evidence>
<feature type="compositionally biased region" description="Low complexity" evidence="1">
    <location>
        <begin position="80"/>
        <end position="92"/>
    </location>
</feature>
<evidence type="ECO:0000256" key="1">
    <source>
        <dbReference type="SAM" id="MobiDB-lite"/>
    </source>
</evidence>
<dbReference type="AlphaFoldDB" id="A0A1M3KWV5"/>
<dbReference type="STRING" id="1895771.BGO89_10545"/>
<feature type="region of interest" description="Disordered" evidence="1">
    <location>
        <begin position="80"/>
        <end position="104"/>
    </location>
</feature>
<protein>
    <submittedName>
        <fullName evidence="2">Uncharacterized protein</fullName>
    </submittedName>
</protein>
<dbReference type="EMBL" id="MKVH01000024">
    <property type="protein sequence ID" value="OJX56951.1"/>
    <property type="molecule type" value="Genomic_DNA"/>
</dbReference>
<reference evidence="2 3" key="1">
    <citation type="submission" date="2016-09" db="EMBL/GenBank/DDBJ databases">
        <title>Genome-resolved meta-omics ties microbial dynamics to process performance in biotechnology for thiocyanate degradation.</title>
        <authorList>
            <person name="Kantor R.S."/>
            <person name="Huddy R.J."/>
            <person name="Iyer R."/>
            <person name="Thomas B.C."/>
            <person name="Brown C.T."/>
            <person name="Anantharaman K."/>
            <person name="Tringe S."/>
            <person name="Hettich R.L."/>
            <person name="Harrison S.T."/>
            <person name="Banfield J.F."/>
        </authorList>
    </citation>
    <scope>NUCLEOTIDE SEQUENCE [LARGE SCALE GENOMIC DNA]</scope>
    <source>
        <strain evidence="2">59-99</strain>
    </source>
</reference>
<dbReference type="InterPro" id="IPR011049">
    <property type="entry name" value="Serralysin-like_metalloprot_C"/>
</dbReference>
<comment type="caution">
    <text evidence="2">The sequence shown here is derived from an EMBL/GenBank/DDBJ whole genome shotgun (WGS) entry which is preliminary data.</text>
</comment>
<proteinExistence type="predicted"/>
<organism evidence="2 3">
    <name type="scientific">Candidatus Kapaibacterium thiocyanatum</name>
    <dbReference type="NCBI Taxonomy" id="1895771"/>
    <lineage>
        <taxon>Bacteria</taxon>
        <taxon>Pseudomonadati</taxon>
        <taxon>Candidatus Kapaibacteriota</taxon>
        <taxon>Candidatus Kapaibacteriia</taxon>
        <taxon>Candidatus Kapaibacteriales</taxon>
        <taxon>Candidatus Kapaibacteriaceae</taxon>
        <taxon>Candidatus Kapaibacterium</taxon>
    </lineage>
</organism>
<dbReference type="Gene3D" id="2.150.10.10">
    <property type="entry name" value="Serralysin-like metalloprotease, C-terminal"/>
    <property type="match status" value="2"/>
</dbReference>
<dbReference type="Proteomes" id="UP000184233">
    <property type="component" value="Unassembled WGS sequence"/>
</dbReference>
<feature type="region of interest" description="Disordered" evidence="1">
    <location>
        <begin position="158"/>
        <end position="205"/>
    </location>
</feature>
<name>A0A1M3KWV5_9BACT</name>
<evidence type="ECO:0000313" key="2">
    <source>
        <dbReference type="EMBL" id="OJX56951.1"/>
    </source>
</evidence>
<accession>A0A1M3KWV5</accession>
<sequence>MAQDTDIRTFQSFRIERDGGAPASTILFTTPTTAITPYSLIWPYDPPTAGSVLVTNGSTTPFILSWSLPTGSLLEIESSGSRNLRRSSSTLSPGSPAGVPGYVANDFQAGRTSASQTASGDRSTILGGASNTASGSKAAVGGGLGNSAGSTTDVAVGGTGNSVNSSEGGILGGTNNTVSSNDGTIMGGSGNSSSSNRGFIGGGTGNTMTSNQAFIGGGSGNNNTGDNAGIFGGYQNTVTGTHATALGGMNNTVNSTNRATLAGGDNNSASSNYSFVGGGSSNTSSSSGTVVFGGTNNGVTNQYGTIIGGASNTVSNGYGFIGGGQSNTVSAFARGSIFGGQSNTAGADNVTLLGGQNGSVTGAGSVVMGGRVLTLSAADQAGFNGASVTTSFATANEFLVANADIWIANNDGTPREARLFENYGTNGAFPGANTNYVAFNAPSATANDYDNTYTLPDRTGAVSDLLTIAATPAPTTTSAATTWAAAPINYRSSATTIILDLTTILGVVMNNVEFLRVTSDNVPANRRTSLSNGVTNGMLLTMRVVSNAPGTNPDRGIRLRATDANLRLAGNADYDMQQADSIMLVWDDVDQIWIEVGRTNQ</sequence>